<dbReference type="GO" id="GO:0005975">
    <property type="term" value="P:carbohydrate metabolic process"/>
    <property type="evidence" value="ECO:0007669"/>
    <property type="project" value="InterPro"/>
</dbReference>
<dbReference type="Proteomes" id="UP000275473">
    <property type="component" value="Unassembled WGS sequence"/>
</dbReference>
<dbReference type="InterPro" id="IPR036249">
    <property type="entry name" value="Thioredoxin-like_sf"/>
</dbReference>
<dbReference type="PANTHER" id="PTHR42899:SF1">
    <property type="entry name" value="SPERMATOGENESIS-ASSOCIATED PROTEIN 20"/>
    <property type="match status" value="1"/>
</dbReference>
<comment type="caution">
    <text evidence="2">The sequence shown here is derived from an EMBL/GenBank/DDBJ whole genome shotgun (WGS) entry which is preliminary data.</text>
</comment>
<evidence type="ECO:0000259" key="1">
    <source>
        <dbReference type="Pfam" id="PF03190"/>
    </source>
</evidence>
<name>A0A3M8P4Y5_9BACL</name>
<dbReference type="Pfam" id="PF03190">
    <property type="entry name" value="Thioredox_DsbH"/>
    <property type="match status" value="1"/>
</dbReference>
<dbReference type="AlphaFoldDB" id="A0A3M8P4Y5"/>
<accession>A0A3M8P4Y5</accession>
<dbReference type="EMBL" id="RIAX01000015">
    <property type="protein sequence ID" value="RNF38410.1"/>
    <property type="molecule type" value="Genomic_DNA"/>
</dbReference>
<gene>
    <name evidence="2" type="ORF">EEX84_14795</name>
</gene>
<dbReference type="PANTHER" id="PTHR42899">
    <property type="entry name" value="SPERMATOGENESIS-ASSOCIATED PROTEIN 20"/>
    <property type="match status" value="1"/>
</dbReference>
<dbReference type="CDD" id="cd02955">
    <property type="entry name" value="SSP411"/>
    <property type="match status" value="1"/>
</dbReference>
<evidence type="ECO:0000313" key="2">
    <source>
        <dbReference type="EMBL" id="RNF38410.1"/>
    </source>
</evidence>
<keyword evidence="3" id="KW-1185">Reference proteome</keyword>
<protein>
    <submittedName>
        <fullName evidence="2">Thioredoxin domain-containing protein</fullName>
    </submittedName>
</protein>
<dbReference type="InterPro" id="IPR012341">
    <property type="entry name" value="6hp_glycosidase-like_sf"/>
</dbReference>
<dbReference type="Gene3D" id="1.50.10.10">
    <property type="match status" value="1"/>
</dbReference>
<dbReference type="InterPro" id="IPR008928">
    <property type="entry name" value="6-hairpin_glycosidase_sf"/>
</dbReference>
<reference evidence="2 3" key="1">
    <citation type="journal article" date="2018" name="Int. J. Syst. Evol. Microbiol.">
        <title>Planococcus salinus sp. nov., a moderately halophilic bacterium isolated from a saline-alkali soil.</title>
        <authorList>
            <person name="Gan L."/>
        </authorList>
    </citation>
    <scope>NUCLEOTIDE SEQUENCE [LARGE SCALE GENOMIC DNA]</scope>
    <source>
        <strain evidence="2 3">LCB217</strain>
    </source>
</reference>
<dbReference type="SUPFAM" id="SSF48208">
    <property type="entry name" value="Six-hairpin glycosidases"/>
    <property type="match status" value="1"/>
</dbReference>
<dbReference type="InterPro" id="IPR024705">
    <property type="entry name" value="Ssp411"/>
</dbReference>
<dbReference type="OrthoDB" id="9762614at2"/>
<dbReference type="SUPFAM" id="SSF52833">
    <property type="entry name" value="Thioredoxin-like"/>
    <property type="match status" value="1"/>
</dbReference>
<evidence type="ECO:0000313" key="3">
    <source>
        <dbReference type="Proteomes" id="UP000275473"/>
    </source>
</evidence>
<organism evidence="2 3">
    <name type="scientific">Planococcus salinus</name>
    <dbReference type="NCBI Taxonomy" id="1848460"/>
    <lineage>
        <taxon>Bacteria</taxon>
        <taxon>Bacillati</taxon>
        <taxon>Bacillota</taxon>
        <taxon>Bacilli</taxon>
        <taxon>Bacillales</taxon>
        <taxon>Caryophanaceae</taxon>
        <taxon>Planococcus</taxon>
    </lineage>
</organism>
<proteinExistence type="predicted"/>
<dbReference type="Gene3D" id="3.40.30.10">
    <property type="entry name" value="Glutaredoxin"/>
    <property type="match status" value="1"/>
</dbReference>
<dbReference type="PIRSF" id="PIRSF006402">
    <property type="entry name" value="UCP006402_thioredoxin"/>
    <property type="match status" value="1"/>
</dbReference>
<sequence length="685" mass="77239">MVDARPSADKNWLSLEKSPYLLQHDSNPVNWYPWSDAAFKRAAAENKPVFLSIGYSTCHWCHVMEHESFEDAEVAELLNDHFIAIKVDREERPDIDTIYMNICQLLTGEGGWPLNVFLTPEQRPFYAGTYFPKTSKYGRPGMMDVLPQLLHAYRTDPEKIQDVADKLTGALQPGIQTNTQEVSSEVIAQAHAILEGEFDSSFGGFGGAPKFPSPGQLLFLLRYYAVTKDQNTMEMVEKTLDSIADGGIYDHVGFGFARYSTDPKWLVPHFEKMLYDQALMMMVYTEAFLINRNPSYRKIVYDTARFLKREMLHPDGGFYSAIDADSEGEEGKYYVWSADEITKILGTEQAPVYREVYNITPQGNFENANIPNLIGTNKAAIADKHGMTLVELERLLENCRQQLLAERQKRSYPHLDDKILTSWNGLCIAAMAKAGAAFAEPKFLELAENAVEFVDTHLWQEEYLYTRWREGEAKNLGYLDDYAHLLWAHIELYMATGAVANLAKAKQLAQALLERFEDIGQYGFFFTDKEAEALIVRDKTAIDGAMPSGNGIAALQLWRLGKLTGDNDLLTKSDTTITAFADIAEKYPSAVLMLLTARLAFQAGGKEIVISGTSQTEKSALLQFLRTSYRPYDVWLEATVEAAGTMPLTEGKIHDDIPLAVYVCENYVCKMPLFDLQEVKQRLAQ</sequence>
<dbReference type="InterPro" id="IPR004879">
    <property type="entry name" value="Ssp411-like_TRX"/>
</dbReference>
<feature type="domain" description="Spermatogenesis-associated protein 20-like TRX" evidence="1">
    <location>
        <begin position="11"/>
        <end position="171"/>
    </location>
</feature>